<proteinExistence type="predicted"/>
<sequence>MLPTTRKVLRRGSNGSLDMVVEPLPPTGATDALIRVKAVALNWKDAAMLNSKFPWPNVLEHGIHGSEFAGEIVALGDRATSFQLGDGVVALHDQLALTGLETQFEGNTSLAGLGQQVEGTLADYLVIPIHTLAKVPAHLSWEEASTISVAGITAWNALDAYHATAGKTVLLQGTGGVSLIALLLAQRLGFRTIVTSSSDAKLEKVKELGATFTINYKTHPDWENEVLHLTNNVGADLVIDVGGAATLVQSVTALKKRGRLSQVGLMTSESNGSFVPLVQMLIMKACSIQGIQVGTKFDLVAFYRVFSFDDTMDALRYLAGRDVFGKVVVQLP</sequence>
<dbReference type="Proteomes" id="UP001143910">
    <property type="component" value="Unassembled WGS sequence"/>
</dbReference>
<organism evidence="1 2">
    <name type="scientific">Zarea fungicola</name>
    <dbReference type="NCBI Taxonomy" id="93591"/>
    <lineage>
        <taxon>Eukaryota</taxon>
        <taxon>Fungi</taxon>
        <taxon>Dikarya</taxon>
        <taxon>Ascomycota</taxon>
        <taxon>Pezizomycotina</taxon>
        <taxon>Sordariomycetes</taxon>
        <taxon>Hypocreomycetidae</taxon>
        <taxon>Hypocreales</taxon>
        <taxon>Cordycipitaceae</taxon>
        <taxon>Zarea</taxon>
    </lineage>
</organism>
<accession>A0ACC1NAA2</accession>
<protein>
    <submittedName>
        <fullName evidence="1">Uncharacterized protein</fullName>
    </submittedName>
</protein>
<reference evidence="1" key="1">
    <citation type="submission" date="2022-08" db="EMBL/GenBank/DDBJ databases">
        <title>Genome Sequence of Lecanicillium fungicola.</title>
        <authorList>
            <person name="Buettner E."/>
        </authorList>
    </citation>
    <scope>NUCLEOTIDE SEQUENCE</scope>
    <source>
        <strain evidence="1">Babe33</strain>
    </source>
</reference>
<gene>
    <name evidence="1" type="ORF">NQ176_g5083</name>
</gene>
<evidence type="ECO:0000313" key="1">
    <source>
        <dbReference type="EMBL" id="KAJ2976215.1"/>
    </source>
</evidence>
<evidence type="ECO:0000313" key="2">
    <source>
        <dbReference type="Proteomes" id="UP001143910"/>
    </source>
</evidence>
<dbReference type="EMBL" id="JANJQO010000608">
    <property type="protein sequence ID" value="KAJ2976215.1"/>
    <property type="molecule type" value="Genomic_DNA"/>
</dbReference>
<comment type="caution">
    <text evidence="1">The sequence shown here is derived from an EMBL/GenBank/DDBJ whole genome shotgun (WGS) entry which is preliminary data.</text>
</comment>
<name>A0ACC1NAA2_9HYPO</name>
<keyword evidence="2" id="KW-1185">Reference proteome</keyword>